<gene>
    <name evidence="1" type="ORF">ACFFMS_11160</name>
</gene>
<reference evidence="1 2" key="1">
    <citation type="submission" date="2024-09" db="EMBL/GenBank/DDBJ databases">
        <authorList>
            <person name="Sun Q."/>
            <person name="Mori K."/>
        </authorList>
    </citation>
    <scope>NUCLEOTIDE SEQUENCE [LARGE SCALE GENOMIC DNA]</scope>
    <source>
        <strain evidence="1 2">JCM 11201</strain>
    </source>
</reference>
<accession>A0ABV5WEJ4</accession>
<dbReference type="RefSeq" id="WP_379949304.1">
    <property type="nucleotide sequence ID" value="NZ_JBHMAF010000051.1"/>
</dbReference>
<comment type="caution">
    <text evidence="1">The sequence shown here is derived from an EMBL/GenBank/DDBJ whole genome shotgun (WGS) entry which is preliminary data.</text>
</comment>
<evidence type="ECO:0000313" key="2">
    <source>
        <dbReference type="Proteomes" id="UP001589609"/>
    </source>
</evidence>
<dbReference type="EMBL" id="JBHMAF010000051">
    <property type="protein sequence ID" value="MFB9759018.1"/>
    <property type="molecule type" value="Genomic_DNA"/>
</dbReference>
<sequence>MMNMMGTDGMNCFSNGGGWMMMGGMLLFWALLTALLVMGIMKFQKRNQPKQQTNNPFEILKIRLANGEITEEEYTHLIEKVK</sequence>
<organism evidence="1 2">
    <name type="scientific">Ectobacillus funiculus</name>
    <dbReference type="NCBI Taxonomy" id="137993"/>
    <lineage>
        <taxon>Bacteria</taxon>
        <taxon>Bacillati</taxon>
        <taxon>Bacillota</taxon>
        <taxon>Bacilli</taxon>
        <taxon>Bacillales</taxon>
        <taxon>Bacillaceae</taxon>
        <taxon>Ectobacillus</taxon>
    </lineage>
</organism>
<keyword evidence="2" id="KW-1185">Reference proteome</keyword>
<proteinExistence type="predicted"/>
<evidence type="ECO:0000313" key="1">
    <source>
        <dbReference type="EMBL" id="MFB9759018.1"/>
    </source>
</evidence>
<dbReference type="Proteomes" id="UP001589609">
    <property type="component" value="Unassembled WGS sequence"/>
</dbReference>
<name>A0ABV5WEJ4_9BACI</name>
<protein>
    <submittedName>
        <fullName evidence="1">SHOCT domain-containing protein</fullName>
    </submittedName>
</protein>